<dbReference type="Proteomes" id="UP001228690">
    <property type="component" value="Chromosome"/>
</dbReference>
<dbReference type="RefSeq" id="WP_326926400.1">
    <property type="nucleotide sequence ID" value="NZ_CP123443.1"/>
</dbReference>
<proteinExistence type="predicted"/>
<gene>
    <name evidence="1" type="ORF">P0082_07000</name>
</gene>
<dbReference type="EMBL" id="CP123443">
    <property type="protein sequence ID" value="WGK68229.1"/>
    <property type="molecule type" value="Genomic_DNA"/>
</dbReference>
<name>A0ABY8MHA4_9SPIO</name>
<reference evidence="1 2" key="1">
    <citation type="submission" date="2023-04" db="EMBL/GenBank/DDBJ databases">
        <title>Spirochaete genome identified in red abalone sample constitutes a novel genus.</title>
        <authorList>
            <person name="Sharma S.P."/>
            <person name="Purcell C.M."/>
            <person name="Hyde J.R."/>
            <person name="Severin A.J."/>
        </authorList>
    </citation>
    <scope>NUCLEOTIDE SEQUENCE [LARGE SCALE GENOMIC DNA]</scope>
    <source>
        <strain evidence="1 2">SP-2023</strain>
    </source>
</reference>
<keyword evidence="2" id="KW-1185">Reference proteome</keyword>
<protein>
    <submittedName>
        <fullName evidence="1">Uncharacterized protein</fullName>
    </submittedName>
</protein>
<evidence type="ECO:0000313" key="2">
    <source>
        <dbReference type="Proteomes" id="UP001228690"/>
    </source>
</evidence>
<sequence>MASSLQLEMSSNFTITKIGAVIRLAAETAPTKTEAEASAGYVSLEITAGGTRKFSISQHYSSDFTDGLTLTDVLTPNTAYKLHLFTPSVIDLEQTTITGGKIAGDTVEISFTTANLPTAGDAVWNEKWTDRQYVASLNEYHFMQEQTGLQVSYFKLPITLLFIDVSHQPNKDSPNFFDTMGTYNNSGSGLISTPNGNFYFDYGSISGYTSDYAYFIVADKLSGMNNQTQTAFTSNVGINTVFLISVTRY</sequence>
<accession>A0ABY8MHA4</accession>
<evidence type="ECO:0000313" key="1">
    <source>
        <dbReference type="EMBL" id="WGK68229.1"/>
    </source>
</evidence>
<organism evidence="1 2">
    <name type="scientific">Candidatus Haliotispira prima</name>
    <dbReference type="NCBI Taxonomy" id="3034016"/>
    <lineage>
        <taxon>Bacteria</taxon>
        <taxon>Pseudomonadati</taxon>
        <taxon>Spirochaetota</taxon>
        <taxon>Spirochaetia</taxon>
        <taxon>Spirochaetales</taxon>
        <taxon>Spirochaetaceae</taxon>
        <taxon>Candidatus Haliotispira</taxon>
    </lineage>
</organism>